<dbReference type="Gene3D" id="1.20.58.340">
    <property type="entry name" value="Magnesium transport protein CorA, transmembrane region"/>
    <property type="match status" value="1"/>
</dbReference>
<accession>W2D3Z2</accession>
<sequence length="117" mass="13705">SNMIKSILIPADAKAKMSILIKDINSLFEHLRFSFDRLEYMQDTFLGLVNIQQNKIIKIFTIVSVVFMPPTLVASIYGMNFKVMPELEWKFGYPFAIVLMICGVIGILWYFKRKKWF</sequence>
<evidence type="ECO:0000313" key="15">
    <source>
        <dbReference type="Proteomes" id="UP000034980"/>
    </source>
</evidence>
<evidence type="ECO:0000256" key="1">
    <source>
        <dbReference type="ARBA" id="ARBA00004429"/>
    </source>
</evidence>
<comment type="caution">
    <text evidence="14">The sequence shown here is derived from an EMBL/GenBank/DDBJ whole genome shotgun (WGS) entry which is preliminary data.</text>
</comment>
<evidence type="ECO:0000256" key="4">
    <source>
        <dbReference type="ARBA" id="ARBA00022448"/>
    </source>
</evidence>
<evidence type="ECO:0000256" key="2">
    <source>
        <dbReference type="ARBA" id="ARBA00009765"/>
    </source>
</evidence>
<evidence type="ECO:0000256" key="6">
    <source>
        <dbReference type="ARBA" id="ARBA00022519"/>
    </source>
</evidence>
<dbReference type="InterPro" id="IPR050829">
    <property type="entry name" value="CorA_MIT"/>
</dbReference>
<dbReference type="PANTHER" id="PTHR47685">
    <property type="entry name" value="MAGNESIUM TRANSPORT PROTEIN CORA"/>
    <property type="match status" value="1"/>
</dbReference>
<feature type="transmembrane region" description="Helical" evidence="13">
    <location>
        <begin position="59"/>
        <end position="79"/>
    </location>
</feature>
<evidence type="ECO:0000256" key="11">
    <source>
        <dbReference type="ARBA" id="ARBA00023136"/>
    </source>
</evidence>
<keyword evidence="6" id="KW-0997">Cell inner membrane</keyword>
<dbReference type="SUPFAM" id="SSF144083">
    <property type="entry name" value="Magnesium transport protein CorA, transmembrane region"/>
    <property type="match status" value="1"/>
</dbReference>
<dbReference type="GO" id="GO:0015099">
    <property type="term" value="F:nickel cation transmembrane transporter activity"/>
    <property type="evidence" value="ECO:0007669"/>
    <property type="project" value="TreeGrafter"/>
</dbReference>
<keyword evidence="11 13" id="KW-0472">Membrane</keyword>
<keyword evidence="5" id="KW-1003">Cell membrane</keyword>
<evidence type="ECO:0000256" key="10">
    <source>
        <dbReference type="ARBA" id="ARBA00023065"/>
    </source>
</evidence>
<dbReference type="GO" id="GO:0005886">
    <property type="term" value="C:plasma membrane"/>
    <property type="evidence" value="ECO:0007669"/>
    <property type="project" value="UniProtKB-SubCell"/>
</dbReference>
<dbReference type="AlphaFoldDB" id="W2D3Z2"/>
<evidence type="ECO:0000256" key="9">
    <source>
        <dbReference type="ARBA" id="ARBA00022989"/>
    </source>
</evidence>
<dbReference type="PATRIC" id="fig|1411915.3.peg.50"/>
<evidence type="ECO:0000313" key="14">
    <source>
        <dbReference type="EMBL" id="ETK13422.1"/>
    </source>
</evidence>
<gene>
    <name evidence="14" type="ORF">T235_01595</name>
</gene>
<dbReference type="Proteomes" id="UP000034980">
    <property type="component" value="Unassembled WGS sequence"/>
</dbReference>
<dbReference type="GO" id="GO:0015095">
    <property type="term" value="F:magnesium ion transmembrane transporter activity"/>
    <property type="evidence" value="ECO:0007669"/>
    <property type="project" value="TreeGrafter"/>
</dbReference>
<evidence type="ECO:0000256" key="12">
    <source>
        <dbReference type="ARBA" id="ARBA00034269"/>
    </source>
</evidence>
<protein>
    <recommendedName>
        <fullName evidence="3">Magnesium transport protein CorA</fullName>
    </recommendedName>
</protein>
<reference evidence="14 15" key="1">
    <citation type="submission" date="2013-11" db="EMBL/GenBank/DDBJ databases">
        <title>Single cell genomics of uncultured Tannerella BU063 (oral taxon 286).</title>
        <authorList>
            <person name="Beall C.J."/>
            <person name="Campbell A.G."/>
            <person name="Griffen A.L."/>
            <person name="Podar M."/>
            <person name="Leys E.J."/>
        </authorList>
    </citation>
    <scope>NUCLEOTIDE SEQUENCE [LARGE SCALE GENOMIC DNA]</scope>
    <source>
        <strain evidence="14">Cell 8/11</strain>
    </source>
</reference>
<keyword evidence="7 13" id="KW-0812">Transmembrane</keyword>
<organism evidence="14 15">
    <name type="scientific">Tannerella sp. oral taxon BU063 isolate Cell 8/11</name>
    <dbReference type="NCBI Taxonomy" id="1411915"/>
    <lineage>
        <taxon>Bacteria</taxon>
        <taxon>Pseudomonadati</taxon>
        <taxon>Bacteroidota</taxon>
        <taxon>Bacteroidia</taxon>
        <taxon>Bacteroidales</taxon>
        <taxon>Tannerellaceae</taxon>
        <taxon>Tannerella</taxon>
    </lineage>
</organism>
<dbReference type="Pfam" id="PF01544">
    <property type="entry name" value="CorA"/>
    <property type="match status" value="1"/>
</dbReference>
<name>W2D3Z2_9BACT</name>
<evidence type="ECO:0000256" key="13">
    <source>
        <dbReference type="SAM" id="Phobius"/>
    </source>
</evidence>
<dbReference type="EMBL" id="AYYF01000316">
    <property type="protein sequence ID" value="ETK13422.1"/>
    <property type="molecule type" value="Genomic_DNA"/>
</dbReference>
<keyword evidence="4" id="KW-0813">Transport</keyword>
<proteinExistence type="inferred from homology"/>
<evidence type="ECO:0000256" key="8">
    <source>
        <dbReference type="ARBA" id="ARBA00022842"/>
    </source>
</evidence>
<comment type="catalytic activity">
    <reaction evidence="12">
        <text>Mg(2+)(in) = Mg(2+)(out)</text>
        <dbReference type="Rhea" id="RHEA:29827"/>
        <dbReference type="ChEBI" id="CHEBI:18420"/>
    </reaction>
</comment>
<keyword evidence="10" id="KW-0406">Ion transport</keyword>
<dbReference type="FunFam" id="1.20.58.340:FF:000001">
    <property type="entry name" value="Magnesium transport protein CorA"/>
    <property type="match status" value="1"/>
</dbReference>
<comment type="subcellular location">
    <subcellularLocation>
        <location evidence="1">Cell inner membrane</location>
        <topology evidence="1">Multi-pass membrane protein</topology>
    </subcellularLocation>
</comment>
<dbReference type="InterPro" id="IPR045863">
    <property type="entry name" value="CorA_TM1_TM2"/>
</dbReference>
<dbReference type="PANTHER" id="PTHR47685:SF1">
    <property type="entry name" value="MAGNESIUM TRANSPORT PROTEIN CORA"/>
    <property type="match status" value="1"/>
</dbReference>
<evidence type="ECO:0000256" key="5">
    <source>
        <dbReference type="ARBA" id="ARBA00022475"/>
    </source>
</evidence>
<feature type="non-terminal residue" evidence="14">
    <location>
        <position position="1"/>
    </location>
</feature>
<keyword evidence="8" id="KW-0460">Magnesium</keyword>
<dbReference type="GO" id="GO:0015087">
    <property type="term" value="F:cobalt ion transmembrane transporter activity"/>
    <property type="evidence" value="ECO:0007669"/>
    <property type="project" value="TreeGrafter"/>
</dbReference>
<feature type="transmembrane region" description="Helical" evidence="13">
    <location>
        <begin position="91"/>
        <end position="111"/>
    </location>
</feature>
<dbReference type="InterPro" id="IPR002523">
    <property type="entry name" value="MgTranspt_CorA/ZnTranspt_ZntB"/>
</dbReference>
<comment type="similarity">
    <text evidence="2">Belongs to the CorA metal ion transporter (MIT) (TC 1.A.35) family.</text>
</comment>
<evidence type="ECO:0000256" key="3">
    <source>
        <dbReference type="ARBA" id="ARBA00019439"/>
    </source>
</evidence>
<evidence type="ECO:0000256" key="7">
    <source>
        <dbReference type="ARBA" id="ARBA00022692"/>
    </source>
</evidence>
<keyword evidence="9 13" id="KW-1133">Transmembrane helix</keyword>